<feature type="non-terminal residue" evidence="2">
    <location>
        <position position="1"/>
    </location>
</feature>
<dbReference type="Proteomes" id="UP000294933">
    <property type="component" value="Unassembled WGS sequence"/>
</dbReference>
<proteinExistence type="predicted"/>
<evidence type="ECO:0000256" key="1">
    <source>
        <dbReference type="SAM" id="MobiDB-lite"/>
    </source>
</evidence>
<keyword evidence="3" id="KW-1185">Reference proteome</keyword>
<dbReference type="VEuPathDB" id="FungiDB:BD410DRAFT_810215"/>
<dbReference type="EMBL" id="ML170450">
    <property type="protein sequence ID" value="TDL13839.1"/>
    <property type="molecule type" value="Genomic_DNA"/>
</dbReference>
<sequence length="159" mass="17341">GFITDEEMEPPMPAVERQTRQGRKIQLPAKLREVDEGNTVEKDPGNSGKDKTANLHGMRGGCDRERKWSDAYSTPRRARVCTALSLGCNASGTLTIVDEKHVGLAMLRAAEMLTGVALRVVAASERAWVMVPRTAPLSQVEREPDDRTMALLIVRGSGA</sequence>
<protein>
    <submittedName>
        <fullName evidence="2">Uncharacterized protein</fullName>
    </submittedName>
</protein>
<feature type="compositionally biased region" description="Basic and acidic residues" evidence="1">
    <location>
        <begin position="30"/>
        <end position="53"/>
    </location>
</feature>
<reference evidence="2 3" key="1">
    <citation type="submission" date="2018-06" db="EMBL/GenBank/DDBJ databases">
        <title>A transcriptomic atlas of mushroom development highlights an independent origin of complex multicellularity.</title>
        <authorList>
            <consortium name="DOE Joint Genome Institute"/>
            <person name="Krizsan K."/>
            <person name="Almasi E."/>
            <person name="Merenyi Z."/>
            <person name="Sahu N."/>
            <person name="Viragh M."/>
            <person name="Koszo T."/>
            <person name="Mondo S."/>
            <person name="Kiss B."/>
            <person name="Balint B."/>
            <person name="Kues U."/>
            <person name="Barry K."/>
            <person name="Hegedus J.C."/>
            <person name="Henrissat B."/>
            <person name="Johnson J."/>
            <person name="Lipzen A."/>
            <person name="Ohm R."/>
            <person name="Nagy I."/>
            <person name="Pangilinan J."/>
            <person name="Yan J."/>
            <person name="Xiong Y."/>
            <person name="Grigoriev I.V."/>
            <person name="Hibbett D.S."/>
            <person name="Nagy L.G."/>
        </authorList>
    </citation>
    <scope>NUCLEOTIDE SEQUENCE [LARGE SCALE GENOMIC DNA]</scope>
    <source>
        <strain evidence="2 3">SZMC22713</strain>
    </source>
</reference>
<organism evidence="2 3">
    <name type="scientific">Rickenella mellea</name>
    <dbReference type="NCBI Taxonomy" id="50990"/>
    <lineage>
        <taxon>Eukaryota</taxon>
        <taxon>Fungi</taxon>
        <taxon>Dikarya</taxon>
        <taxon>Basidiomycota</taxon>
        <taxon>Agaricomycotina</taxon>
        <taxon>Agaricomycetes</taxon>
        <taxon>Hymenochaetales</taxon>
        <taxon>Rickenellaceae</taxon>
        <taxon>Rickenella</taxon>
    </lineage>
</organism>
<evidence type="ECO:0000313" key="2">
    <source>
        <dbReference type="EMBL" id="TDL13839.1"/>
    </source>
</evidence>
<evidence type="ECO:0000313" key="3">
    <source>
        <dbReference type="Proteomes" id="UP000294933"/>
    </source>
</evidence>
<dbReference type="AlphaFoldDB" id="A0A4Y7PH07"/>
<feature type="region of interest" description="Disordered" evidence="1">
    <location>
        <begin position="1"/>
        <end position="66"/>
    </location>
</feature>
<name>A0A4Y7PH07_9AGAM</name>
<gene>
    <name evidence="2" type="ORF">BD410DRAFT_810215</name>
</gene>
<accession>A0A4Y7PH07</accession>